<proteinExistence type="predicted"/>
<evidence type="ECO:0000256" key="1">
    <source>
        <dbReference type="SAM" id="MobiDB-lite"/>
    </source>
</evidence>
<evidence type="ECO:0000313" key="5">
    <source>
        <dbReference type="EMBL" id="KZV52833.1"/>
    </source>
</evidence>
<name>A0A2Z7CXZ5_9LAMI</name>
<evidence type="ECO:0000313" key="4">
    <source>
        <dbReference type="EMBL" id="KZV49726.1"/>
    </source>
</evidence>
<reference evidence="4" key="2">
    <citation type="submission" date="2016-02" db="EMBL/GenBank/DDBJ databases">
        <authorList>
            <person name="Alioto T."/>
            <person name="Alioto T."/>
        </authorList>
    </citation>
    <scope>NUCLEOTIDE SEQUENCE</scope>
</reference>
<evidence type="ECO:0008006" key="7">
    <source>
        <dbReference type="Google" id="ProtNLM"/>
    </source>
</evidence>
<dbReference type="EMBL" id="KV007607">
    <property type="protein sequence ID" value="KZV31236.1"/>
    <property type="molecule type" value="Genomic_DNA"/>
</dbReference>
<dbReference type="EMBL" id="KV003160">
    <property type="protein sequence ID" value="KZV37084.1"/>
    <property type="molecule type" value="Genomic_DNA"/>
</dbReference>
<feature type="region of interest" description="Disordered" evidence="1">
    <location>
        <begin position="40"/>
        <end position="67"/>
    </location>
</feature>
<accession>A0A2Z7CXZ5</accession>
<gene>
    <name evidence="3" type="ORF">F511_16350</name>
    <name evidence="4" type="ORF">F511_23344</name>
    <name evidence="5" type="ORF">F511_39036</name>
    <name evidence="2" type="ORF">F511_40858</name>
</gene>
<evidence type="ECO:0000313" key="3">
    <source>
        <dbReference type="EMBL" id="KZV37084.1"/>
    </source>
</evidence>
<dbReference type="SUPFAM" id="SSF54160">
    <property type="entry name" value="Chromo domain-like"/>
    <property type="match status" value="1"/>
</dbReference>
<dbReference type="InterPro" id="IPR016197">
    <property type="entry name" value="Chromo-like_dom_sf"/>
</dbReference>
<dbReference type="Proteomes" id="UP000250235">
    <property type="component" value="Unassembled WGS sequence"/>
</dbReference>
<dbReference type="OrthoDB" id="1748411at2759"/>
<organism evidence="4 6">
    <name type="scientific">Dorcoceras hygrometricum</name>
    <dbReference type="NCBI Taxonomy" id="472368"/>
    <lineage>
        <taxon>Eukaryota</taxon>
        <taxon>Viridiplantae</taxon>
        <taxon>Streptophyta</taxon>
        <taxon>Embryophyta</taxon>
        <taxon>Tracheophyta</taxon>
        <taxon>Spermatophyta</taxon>
        <taxon>Magnoliopsida</taxon>
        <taxon>eudicotyledons</taxon>
        <taxon>Gunneridae</taxon>
        <taxon>Pentapetalae</taxon>
        <taxon>asterids</taxon>
        <taxon>lamiids</taxon>
        <taxon>Lamiales</taxon>
        <taxon>Gesneriaceae</taxon>
        <taxon>Didymocarpoideae</taxon>
        <taxon>Trichosporeae</taxon>
        <taxon>Loxocarpinae</taxon>
        <taxon>Dorcoceras</taxon>
    </lineage>
</organism>
<reference evidence="4 6" key="1">
    <citation type="journal article" date="2015" name="Proc. Natl. Acad. Sci. U.S.A.">
        <title>The resurrection genome of Boea hygrometrica: A blueprint for survival of dehydration.</title>
        <authorList>
            <person name="Xiao L."/>
            <person name="Yang G."/>
            <person name="Zhang L."/>
            <person name="Yang X."/>
            <person name="Zhao S."/>
            <person name="Ji Z."/>
            <person name="Zhou Q."/>
            <person name="Hu M."/>
            <person name="Wang Y."/>
            <person name="Chen M."/>
            <person name="Xu Y."/>
            <person name="Jin H."/>
            <person name="Xiao X."/>
            <person name="Hu G."/>
            <person name="Bao F."/>
            <person name="Hu Y."/>
            <person name="Wan P."/>
            <person name="Li L."/>
            <person name="Deng X."/>
            <person name="Kuang T."/>
            <person name="Xiang C."/>
            <person name="Zhu J.K."/>
            <person name="Oliver M.J."/>
            <person name="He Y."/>
        </authorList>
    </citation>
    <scope>NUCLEOTIDE SEQUENCE [LARGE SCALE GENOMIC DNA]</scope>
    <source>
        <strain evidence="6">cv. XS01</strain>
    </source>
</reference>
<sequence>MMPQVLVQWKDKPIEEATWEDTTEFQSQFPHTMDKAALNEEGIDRGLNGPKPKITNVYNRRPKAQNK</sequence>
<evidence type="ECO:0000313" key="2">
    <source>
        <dbReference type="EMBL" id="KZV31236.1"/>
    </source>
</evidence>
<dbReference type="EMBL" id="KQ992984">
    <property type="protein sequence ID" value="KZV49726.1"/>
    <property type="molecule type" value="Genomic_DNA"/>
</dbReference>
<dbReference type="EMBL" id="KQ990629">
    <property type="protein sequence ID" value="KZV52833.1"/>
    <property type="molecule type" value="Genomic_DNA"/>
</dbReference>
<protein>
    <recommendedName>
        <fullName evidence="7">Chromo domain-containing protein</fullName>
    </recommendedName>
</protein>
<dbReference type="AlphaFoldDB" id="A0A2Z7CXZ5"/>
<evidence type="ECO:0000313" key="6">
    <source>
        <dbReference type="Proteomes" id="UP000250235"/>
    </source>
</evidence>
<keyword evidence="6" id="KW-1185">Reference proteome</keyword>